<reference evidence="4" key="4">
    <citation type="submission" date="2018-09" db="EMBL/GenBank/DDBJ databases">
        <authorList>
            <consortium name="GenomeTrakr network: Whole genome sequencing for foodborne pathogen traceback"/>
        </authorList>
    </citation>
    <scope>NUCLEOTIDE SEQUENCE</scope>
    <source>
        <strain evidence="4">FSIS31801020</strain>
    </source>
</reference>
<organism evidence="3">
    <name type="scientific">Salmonella derby</name>
    <dbReference type="NCBI Taxonomy" id="28144"/>
    <lineage>
        <taxon>Bacteria</taxon>
        <taxon>Pseudomonadati</taxon>
        <taxon>Pseudomonadota</taxon>
        <taxon>Gammaproteobacteria</taxon>
        <taxon>Enterobacterales</taxon>
        <taxon>Enterobacteriaceae</taxon>
        <taxon>Salmonella</taxon>
    </lineage>
</organism>
<keyword evidence="1" id="KW-0732">Signal</keyword>
<reference evidence="3" key="2">
    <citation type="submission" date="2018-07" db="EMBL/GenBank/DDBJ databases">
        <authorList>
            <person name="Ashton P.M."/>
            <person name="Dallman T."/>
            <person name="Nair S."/>
            <person name="De Pinna E."/>
            <person name="Peters T."/>
            <person name="Grant K."/>
        </authorList>
    </citation>
    <scope>NUCLEOTIDE SEQUENCE</scope>
    <source>
        <strain evidence="3">232778</strain>
    </source>
</reference>
<evidence type="ECO:0000256" key="1">
    <source>
        <dbReference type="SAM" id="SignalP"/>
    </source>
</evidence>
<feature type="signal peptide" evidence="1">
    <location>
        <begin position="1"/>
        <end position="21"/>
    </location>
</feature>
<dbReference type="Pfam" id="PF18602">
    <property type="entry name" value="Rap1a"/>
    <property type="match status" value="1"/>
</dbReference>
<accession>A0A5W4RUR9</accession>
<dbReference type="InterPro" id="IPR041238">
    <property type="entry name" value="Rap1a"/>
</dbReference>
<feature type="domain" description="Rap1a immunity protein" evidence="2">
    <location>
        <begin position="50"/>
        <end position="127"/>
    </location>
</feature>
<name>A0A5W4RUR9_SALDE</name>
<dbReference type="EMBL" id="DAASTN010000035">
    <property type="protein sequence ID" value="HAE6970112.1"/>
    <property type="molecule type" value="Genomic_DNA"/>
</dbReference>
<protein>
    <recommendedName>
        <fullName evidence="2">Rap1a immunity protein domain-containing protein</fullName>
    </recommendedName>
</protein>
<feature type="chain" id="PRO_5033504548" description="Rap1a immunity protein domain-containing protein" evidence="1">
    <location>
        <begin position="22"/>
        <end position="128"/>
    </location>
</feature>
<reference evidence="5" key="3">
    <citation type="submission" date="2018-07" db="EMBL/GenBank/DDBJ databases">
        <authorList>
            <consortium name="NCBI Pathogen Detection Project"/>
        </authorList>
    </citation>
    <scope>NUCLEOTIDE SEQUENCE</scope>
    <source>
        <strain evidence="5">NVSL 5558</strain>
    </source>
</reference>
<reference evidence="5" key="1">
    <citation type="journal article" date="2018" name="Genome Biol.">
        <title>SKESA: strategic k-mer extension for scrupulous assemblies.</title>
        <authorList>
            <person name="Souvorov A."/>
            <person name="Agarwala R."/>
            <person name="Lipman D.J."/>
        </authorList>
    </citation>
    <scope>NUCLEOTIDE SEQUENCE</scope>
    <source>
        <strain evidence="5">NVSL 5558</strain>
    </source>
</reference>
<evidence type="ECO:0000313" key="5">
    <source>
        <dbReference type="EMBL" id="HAE6970112.1"/>
    </source>
</evidence>
<evidence type="ECO:0000313" key="4">
    <source>
        <dbReference type="EMBL" id="ECT3775848.1"/>
    </source>
</evidence>
<evidence type="ECO:0000313" key="3">
    <source>
        <dbReference type="EMBL" id="EBW9398420.1"/>
    </source>
</evidence>
<dbReference type="EMBL" id="AAHJRM010000027">
    <property type="protein sequence ID" value="EBW9398420.1"/>
    <property type="molecule type" value="Genomic_DNA"/>
</dbReference>
<dbReference type="AlphaFoldDB" id="A0A5W4RUR9"/>
<gene>
    <name evidence="3" type="ORF">B7N09_23050</name>
    <name evidence="4" type="ORF">D3Y46_20555</name>
    <name evidence="5" type="ORF">GNB73_004410</name>
</gene>
<proteinExistence type="predicted"/>
<evidence type="ECO:0000259" key="2">
    <source>
        <dbReference type="Pfam" id="PF18602"/>
    </source>
</evidence>
<sequence>MFRHIVTISLFIFIFTGAAVASQNQLQSVLGGGYNPEKISSAKAILGQSKEPLADIRAAHLKGYILAYLDQDYANFQAGRGKIDYCPTDSLAHVEQKVSEYIIATPSTVNEPFTKVIPDALRAQFPCK</sequence>
<dbReference type="EMBL" id="AAKMOQ010000040">
    <property type="protein sequence ID" value="ECT3775848.1"/>
    <property type="molecule type" value="Genomic_DNA"/>
</dbReference>
<comment type="caution">
    <text evidence="3">The sequence shown here is derived from an EMBL/GenBank/DDBJ whole genome shotgun (WGS) entry which is preliminary data.</text>
</comment>